<dbReference type="Gene3D" id="3.30.70.100">
    <property type="match status" value="1"/>
</dbReference>
<gene>
    <name evidence="1" type="ORF">Q5716_00135</name>
</gene>
<dbReference type="Pfam" id="PF05336">
    <property type="entry name" value="rhaM"/>
    <property type="match status" value="1"/>
</dbReference>
<proteinExistence type="predicted"/>
<evidence type="ECO:0000313" key="2">
    <source>
        <dbReference type="Proteomes" id="UP001241072"/>
    </source>
</evidence>
<sequence length="190" mass="21577">MERVCFTMLVAAEHRDTYVAMHADPWPELVAELDRTGWQDYSLFLRDDGVLVGYLESPDWESAQRDMAAAEVSPRWSVEMDRLVVPGTVMRWPTLALHLESALGLPEVRAPYRHCAVVDALPEIDDRMLERLHSSGMRNLSVFVRDDGVAVAYGETDSPGIPSWPWSRPSRPLREVFNLDEQLARLGSTR</sequence>
<keyword evidence="2" id="KW-1185">Reference proteome</keyword>
<dbReference type="RefSeq" id="WP_305001059.1">
    <property type="nucleotide sequence ID" value="NZ_JAUQUB010000001.1"/>
</dbReference>
<reference evidence="1 2" key="1">
    <citation type="submission" date="2023-07" db="EMBL/GenBank/DDBJ databases">
        <title>Protaetiibacter sp. nov WY-16 isolated from soil.</title>
        <authorList>
            <person name="Liu B."/>
            <person name="Wan Y."/>
        </authorList>
    </citation>
    <scope>NUCLEOTIDE SEQUENCE [LARGE SCALE GENOMIC DNA]</scope>
    <source>
        <strain evidence="1 2">WY-16</strain>
    </source>
</reference>
<dbReference type="EMBL" id="JAUQUB010000001">
    <property type="protein sequence ID" value="MDO7880627.1"/>
    <property type="molecule type" value="Genomic_DNA"/>
</dbReference>
<dbReference type="Proteomes" id="UP001241072">
    <property type="component" value="Unassembled WGS sequence"/>
</dbReference>
<name>A0ABT9BJL4_9MICO</name>
<dbReference type="PANTHER" id="PTHR34389">
    <property type="entry name" value="L-RHAMNOSE MUTAROTASE"/>
    <property type="match status" value="1"/>
</dbReference>
<protein>
    <submittedName>
        <fullName evidence="1">L-rhamnose mutarotase</fullName>
    </submittedName>
</protein>
<dbReference type="PANTHER" id="PTHR34389:SF2">
    <property type="entry name" value="L-RHAMNOSE MUTAROTASE"/>
    <property type="match status" value="1"/>
</dbReference>
<dbReference type="InterPro" id="IPR008000">
    <property type="entry name" value="Rham/fucose_mutarotase"/>
</dbReference>
<comment type="caution">
    <text evidence="1">The sequence shown here is derived from an EMBL/GenBank/DDBJ whole genome shotgun (WGS) entry which is preliminary data.</text>
</comment>
<organism evidence="1 2">
    <name type="scientific">Antiquaquibacter soli</name>
    <dbReference type="NCBI Taxonomy" id="3064523"/>
    <lineage>
        <taxon>Bacteria</taxon>
        <taxon>Bacillati</taxon>
        <taxon>Actinomycetota</taxon>
        <taxon>Actinomycetes</taxon>
        <taxon>Micrococcales</taxon>
        <taxon>Microbacteriaceae</taxon>
        <taxon>Antiquaquibacter</taxon>
    </lineage>
</organism>
<evidence type="ECO:0000313" key="1">
    <source>
        <dbReference type="EMBL" id="MDO7880627.1"/>
    </source>
</evidence>
<accession>A0ABT9BJL4</accession>
<dbReference type="SUPFAM" id="SSF54909">
    <property type="entry name" value="Dimeric alpha+beta barrel"/>
    <property type="match status" value="1"/>
</dbReference>
<dbReference type="InterPro" id="IPR011008">
    <property type="entry name" value="Dimeric_a/b-barrel"/>
</dbReference>